<evidence type="ECO:0000259" key="4">
    <source>
        <dbReference type="PROSITE" id="PS50886"/>
    </source>
</evidence>
<dbReference type="InterPro" id="IPR008231">
    <property type="entry name" value="CsaA"/>
</dbReference>
<dbReference type="PANTHER" id="PTHR11586:SF37">
    <property type="entry name" value="TRNA-BINDING DOMAIN-CONTAINING PROTEIN"/>
    <property type="match status" value="1"/>
</dbReference>
<dbReference type="InterPro" id="IPR012340">
    <property type="entry name" value="NA-bd_OB-fold"/>
</dbReference>
<dbReference type="NCBIfam" id="NF007495">
    <property type="entry name" value="PRK10089.1-4"/>
    <property type="match status" value="1"/>
</dbReference>
<keyword evidence="2 3" id="KW-0694">RNA-binding</keyword>
<keyword evidence="1 3" id="KW-0820">tRNA-binding</keyword>
<sequence>MDFCSYQDFQKVEIRIGQIVRVAPFPKAKKPAYQLWIDFGDKLGVKKSSAQVTKHYQPKELEGRKVVAVTNLPPKQIADFQSEVLVLGVDSVQGGVTLLGIDHDAPLGSRVY</sequence>
<evidence type="ECO:0000256" key="2">
    <source>
        <dbReference type="ARBA" id="ARBA00022884"/>
    </source>
</evidence>
<dbReference type="GO" id="GO:0000049">
    <property type="term" value="F:tRNA binding"/>
    <property type="evidence" value="ECO:0007669"/>
    <property type="project" value="UniProtKB-UniRule"/>
</dbReference>
<evidence type="ECO:0000256" key="1">
    <source>
        <dbReference type="ARBA" id="ARBA00022555"/>
    </source>
</evidence>
<dbReference type="EMBL" id="JAECVW010000001">
    <property type="protein sequence ID" value="MBH8594297.1"/>
    <property type="molecule type" value="Genomic_DNA"/>
</dbReference>
<evidence type="ECO:0000313" key="5">
    <source>
        <dbReference type="EMBL" id="MBH8594297.1"/>
    </source>
</evidence>
<reference evidence="5 6" key="1">
    <citation type="submission" date="2020-12" db="EMBL/GenBank/DDBJ databases">
        <title>WGS of Thermoactinomyces spp.</title>
        <authorList>
            <person name="Cheng K."/>
        </authorList>
    </citation>
    <scope>NUCLEOTIDE SEQUENCE [LARGE SCALE GENOMIC DNA]</scope>
    <source>
        <strain evidence="6">CICC 10671\DSM 43846</strain>
    </source>
</reference>
<gene>
    <name evidence="5" type="ORF">I8U20_03030</name>
</gene>
<dbReference type="RefSeq" id="WP_181730760.1">
    <property type="nucleotide sequence ID" value="NZ_JACEIR010000001.1"/>
</dbReference>
<feature type="domain" description="TRNA-binding" evidence="4">
    <location>
        <begin position="8"/>
        <end position="112"/>
    </location>
</feature>
<dbReference type="NCBIfam" id="TIGR02222">
    <property type="entry name" value="chap_CsaA"/>
    <property type="match status" value="1"/>
</dbReference>
<dbReference type="SUPFAM" id="SSF50249">
    <property type="entry name" value="Nucleic acid-binding proteins"/>
    <property type="match status" value="1"/>
</dbReference>
<dbReference type="CDD" id="cd02798">
    <property type="entry name" value="tRNA_bind_CsaA"/>
    <property type="match status" value="1"/>
</dbReference>
<dbReference type="NCBIfam" id="NF007494">
    <property type="entry name" value="PRK10089.1-3"/>
    <property type="match status" value="1"/>
</dbReference>
<organism evidence="5 6">
    <name type="scientific">Thermoactinomyces intermedius</name>
    <dbReference type="NCBI Taxonomy" id="2024"/>
    <lineage>
        <taxon>Bacteria</taxon>
        <taxon>Bacillati</taxon>
        <taxon>Bacillota</taxon>
        <taxon>Bacilli</taxon>
        <taxon>Bacillales</taxon>
        <taxon>Thermoactinomycetaceae</taxon>
        <taxon>Thermoactinomyces</taxon>
    </lineage>
</organism>
<keyword evidence="6" id="KW-1185">Reference proteome</keyword>
<evidence type="ECO:0000313" key="6">
    <source>
        <dbReference type="Proteomes" id="UP000633619"/>
    </source>
</evidence>
<dbReference type="Proteomes" id="UP000633619">
    <property type="component" value="Unassembled WGS sequence"/>
</dbReference>
<dbReference type="PANTHER" id="PTHR11586">
    <property type="entry name" value="TRNA-AMINOACYLATION COFACTOR ARC1 FAMILY MEMBER"/>
    <property type="match status" value="1"/>
</dbReference>
<dbReference type="PROSITE" id="PS50886">
    <property type="entry name" value="TRBD"/>
    <property type="match status" value="1"/>
</dbReference>
<dbReference type="InterPro" id="IPR051270">
    <property type="entry name" value="Tyrosine-tRNA_ligase_regulator"/>
</dbReference>
<dbReference type="AlphaFoldDB" id="A0A8I1DDW2"/>
<dbReference type="Gene3D" id="2.40.50.140">
    <property type="entry name" value="Nucleic acid-binding proteins"/>
    <property type="match status" value="1"/>
</dbReference>
<comment type="caution">
    <text evidence="5">The sequence shown here is derived from an EMBL/GenBank/DDBJ whole genome shotgun (WGS) entry which is preliminary data.</text>
</comment>
<evidence type="ECO:0000256" key="3">
    <source>
        <dbReference type="PROSITE-ProRule" id="PRU00209"/>
    </source>
</evidence>
<accession>A0A8I1DDW2</accession>
<name>A0A8I1DDW2_THEIN</name>
<protein>
    <submittedName>
        <fullName evidence="5">tRNA-binding protein</fullName>
    </submittedName>
</protein>
<dbReference type="InterPro" id="IPR002547">
    <property type="entry name" value="tRNA-bd_dom"/>
</dbReference>
<proteinExistence type="predicted"/>
<dbReference type="FunFam" id="2.40.50.140:FF:000165">
    <property type="entry name" value="Chaperone CsaA"/>
    <property type="match status" value="1"/>
</dbReference>
<dbReference type="Pfam" id="PF01588">
    <property type="entry name" value="tRNA_bind"/>
    <property type="match status" value="1"/>
</dbReference>